<dbReference type="GO" id="GO:0001522">
    <property type="term" value="P:pseudouridine synthesis"/>
    <property type="evidence" value="ECO:0007669"/>
    <property type="project" value="InterPro"/>
</dbReference>
<evidence type="ECO:0000256" key="1">
    <source>
        <dbReference type="ARBA" id="ARBA00010876"/>
    </source>
</evidence>
<comment type="caution">
    <text evidence="4">The sequence shown here is derived from an EMBL/GenBank/DDBJ whole genome shotgun (WGS) entry which is preliminary data.</text>
</comment>
<sequence length="228" mass="25910">MQTPRVIYEDNHLLILHKPAGWLVQGDKTGDRTLTDWGRAYIKEKYQKPGEVFLHPTHRLDRPVSGICAFARTSKALERMNKLFREDKIKKTYLAISQGKPANPANKLVHWLVKDGSKNITRAYSKAKGNAKKAELDYALAATDKTHCLLKVFPVTGRPHQIRVQLAQMGCPIQGDLKYGYPTPNPDKSISLHAFQLSFIHPVRKQPVTFTCKPSWTAFKPIINELDR</sequence>
<gene>
    <name evidence="4" type="ORF">C7460_101468</name>
</gene>
<dbReference type="GO" id="GO:0140098">
    <property type="term" value="F:catalytic activity, acting on RNA"/>
    <property type="evidence" value="ECO:0007669"/>
    <property type="project" value="UniProtKB-ARBA"/>
</dbReference>
<dbReference type="GO" id="GO:0006396">
    <property type="term" value="P:RNA processing"/>
    <property type="evidence" value="ECO:0007669"/>
    <property type="project" value="UniProtKB-ARBA"/>
</dbReference>
<dbReference type="RefSeq" id="WP_115866440.1">
    <property type="nucleotide sequence ID" value="NZ_QREG01000001.1"/>
</dbReference>
<evidence type="ECO:0000259" key="3">
    <source>
        <dbReference type="Pfam" id="PF00849"/>
    </source>
</evidence>
<evidence type="ECO:0000313" key="4">
    <source>
        <dbReference type="EMBL" id="REE05949.1"/>
    </source>
</evidence>
<name>A0A3D9LIU3_MARFU</name>
<dbReference type="EMBL" id="QREG01000001">
    <property type="protein sequence ID" value="REE05949.1"/>
    <property type="molecule type" value="Genomic_DNA"/>
</dbReference>
<dbReference type="InterPro" id="IPR006145">
    <property type="entry name" value="PsdUridine_synth_RsuA/RluA"/>
</dbReference>
<accession>A0A3D9LIU3</accession>
<reference evidence="4 5" key="1">
    <citation type="submission" date="2018-07" db="EMBL/GenBank/DDBJ databases">
        <title>Genomic Encyclopedia of Type Strains, Phase IV (KMG-IV): sequencing the most valuable type-strain genomes for metagenomic binning, comparative biology and taxonomic classification.</title>
        <authorList>
            <person name="Goeker M."/>
        </authorList>
    </citation>
    <scope>NUCLEOTIDE SEQUENCE [LARGE SCALE GENOMIC DNA]</scope>
    <source>
        <strain evidence="4 5">DSM 4134</strain>
    </source>
</reference>
<evidence type="ECO:0000313" key="5">
    <source>
        <dbReference type="Proteomes" id="UP000256779"/>
    </source>
</evidence>
<feature type="domain" description="Pseudouridine synthase RsuA/RluA-like" evidence="3">
    <location>
        <begin position="12"/>
        <end position="168"/>
    </location>
</feature>
<dbReference type="InterPro" id="IPR050188">
    <property type="entry name" value="RluA_PseudoU_synthase"/>
</dbReference>
<dbReference type="Pfam" id="PF00849">
    <property type="entry name" value="PseudoU_synth_2"/>
    <property type="match status" value="1"/>
</dbReference>
<dbReference type="AlphaFoldDB" id="A0A3D9LIU3"/>
<dbReference type="CDD" id="cd02869">
    <property type="entry name" value="PseudoU_synth_RluA_like"/>
    <property type="match status" value="1"/>
</dbReference>
<dbReference type="PANTHER" id="PTHR21600:SF83">
    <property type="entry name" value="PSEUDOURIDYLATE SYNTHASE RPUSD4, MITOCHONDRIAL"/>
    <property type="match status" value="1"/>
</dbReference>
<proteinExistence type="inferred from homology"/>
<keyword evidence="2" id="KW-0413">Isomerase</keyword>
<dbReference type="OrthoDB" id="9807829at2"/>
<dbReference type="PANTHER" id="PTHR21600">
    <property type="entry name" value="MITOCHONDRIAL RNA PSEUDOURIDINE SYNTHASE"/>
    <property type="match status" value="1"/>
</dbReference>
<dbReference type="GO" id="GO:0003723">
    <property type="term" value="F:RNA binding"/>
    <property type="evidence" value="ECO:0007669"/>
    <property type="project" value="InterPro"/>
</dbReference>
<evidence type="ECO:0000256" key="2">
    <source>
        <dbReference type="ARBA" id="ARBA00023235"/>
    </source>
</evidence>
<dbReference type="Gene3D" id="3.30.2350.10">
    <property type="entry name" value="Pseudouridine synthase"/>
    <property type="match status" value="1"/>
</dbReference>
<comment type="similarity">
    <text evidence="1">Belongs to the pseudouridine synthase RluA family.</text>
</comment>
<keyword evidence="5" id="KW-1185">Reference proteome</keyword>
<dbReference type="GO" id="GO:0009982">
    <property type="term" value="F:pseudouridine synthase activity"/>
    <property type="evidence" value="ECO:0007669"/>
    <property type="project" value="InterPro"/>
</dbReference>
<dbReference type="InterPro" id="IPR020103">
    <property type="entry name" value="PsdUridine_synth_cat_dom_sf"/>
</dbReference>
<protein>
    <submittedName>
        <fullName evidence="4">Ribosomal large subunit pseudouridine synthase D</fullName>
    </submittedName>
</protein>
<dbReference type="SUPFAM" id="SSF55120">
    <property type="entry name" value="Pseudouridine synthase"/>
    <property type="match status" value="1"/>
</dbReference>
<organism evidence="4 5">
    <name type="scientific">Marinoscillum furvescens DSM 4134</name>
    <dbReference type="NCBI Taxonomy" id="1122208"/>
    <lineage>
        <taxon>Bacteria</taxon>
        <taxon>Pseudomonadati</taxon>
        <taxon>Bacteroidota</taxon>
        <taxon>Cytophagia</taxon>
        <taxon>Cytophagales</taxon>
        <taxon>Reichenbachiellaceae</taxon>
        <taxon>Marinoscillum</taxon>
    </lineage>
</organism>
<dbReference type="Proteomes" id="UP000256779">
    <property type="component" value="Unassembled WGS sequence"/>
</dbReference>